<evidence type="ECO:0000256" key="1">
    <source>
        <dbReference type="SAM" id="MobiDB-lite"/>
    </source>
</evidence>
<feature type="region of interest" description="Disordered" evidence="1">
    <location>
        <begin position="1"/>
        <end position="25"/>
    </location>
</feature>
<dbReference type="Proteomes" id="UP001291912">
    <property type="component" value="Unassembled WGS sequence"/>
</dbReference>
<dbReference type="EMBL" id="JAWJYN010000001">
    <property type="protein sequence ID" value="MDZ8161639.1"/>
    <property type="molecule type" value="Genomic_DNA"/>
</dbReference>
<accession>A0ABU5N6E2</accession>
<keyword evidence="4" id="KW-1185">Reference proteome</keyword>
<sequence length="274" mass="28389">MTAGDTQPTRPLPDPPSPTGRPEPRRRRVWPWLVGVGVIVVLAVAAAIAGEWIARETVTRTVRAQVADALDVPADQAIDVGVSGLVLPQLIMGTLEELTISGDDVALGPLSGDVVVTARDVPVRGDAPAGAIDARLTLDGDQVAQLLAGLEDFPDAEITLAEPDVRFDTAFDVFGLEIPVAVRLTPTADEGAIALSPAGIEVAGVELTADQVRDQFGLIASAVLQDWTICVAEYLPAGVTLEAIAVVGDRIVADATVDGAITVDESLQQPGTCA</sequence>
<feature type="compositionally biased region" description="Pro residues" evidence="1">
    <location>
        <begin position="10"/>
        <end position="21"/>
    </location>
</feature>
<reference evidence="3 4" key="1">
    <citation type="submission" date="2023-10" db="EMBL/GenBank/DDBJ databases">
        <title>Microbacterium xanthum sp. nov., isolated from seaweed.</title>
        <authorList>
            <person name="Lee S.D."/>
        </authorList>
    </citation>
    <scope>NUCLEOTIDE SEQUENCE [LARGE SCALE GENOMIC DNA]</scope>
    <source>
        <strain evidence="3 4">KCTC 19124</strain>
    </source>
</reference>
<protein>
    <submittedName>
        <fullName evidence="3">DUF2993 domain-containing protein</fullName>
    </submittedName>
</protein>
<evidence type="ECO:0000313" key="3">
    <source>
        <dbReference type="EMBL" id="MDZ8161639.1"/>
    </source>
</evidence>
<feature type="transmembrane region" description="Helical" evidence="2">
    <location>
        <begin position="29"/>
        <end position="54"/>
    </location>
</feature>
<evidence type="ECO:0000256" key="2">
    <source>
        <dbReference type="SAM" id="Phobius"/>
    </source>
</evidence>
<keyword evidence="2" id="KW-0472">Membrane</keyword>
<proteinExistence type="predicted"/>
<gene>
    <name evidence="3" type="ORF">R2Q92_07280</name>
</gene>
<keyword evidence="2" id="KW-0812">Transmembrane</keyword>
<evidence type="ECO:0000313" key="4">
    <source>
        <dbReference type="Proteomes" id="UP001291912"/>
    </source>
</evidence>
<organism evidence="3 4">
    <name type="scientific">Microbacterium aquimaris</name>
    <dbReference type="NCBI Taxonomy" id="459816"/>
    <lineage>
        <taxon>Bacteria</taxon>
        <taxon>Bacillati</taxon>
        <taxon>Actinomycetota</taxon>
        <taxon>Actinomycetes</taxon>
        <taxon>Micrococcales</taxon>
        <taxon>Microbacteriaceae</taxon>
        <taxon>Microbacterium</taxon>
    </lineage>
</organism>
<name>A0ABU5N6E2_9MICO</name>
<comment type="caution">
    <text evidence="3">The sequence shown here is derived from an EMBL/GenBank/DDBJ whole genome shotgun (WGS) entry which is preliminary data.</text>
</comment>
<keyword evidence="2" id="KW-1133">Transmembrane helix</keyword>
<dbReference type="RefSeq" id="WP_194425130.1">
    <property type="nucleotide sequence ID" value="NZ_BAAAPT010000001.1"/>
</dbReference>